<feature type="repeat" description="TPR" evidence="2">
    <location>
        <begin position="575"/>
        <end position="608"/>
    </location>
</feature>
<dbReference type="InterPro" id="IPR036280">
    <property type="entry name" value="Multihaem_cyt_sf"/>
</dbReference>
<dbReference type="Pfam" id="PF09699">
    <property type="entry name" value="Paired_CXXCH_1"/>
    <property type="match status" value="1"/>
</dbReference>
<reference evidence="5" key="1">
    <citation type="submission" date="2022-07" db="EMBL/GenBank/DDBJ databases">
        <title>Taxonomy of Novel Oxalotrophic and Methylotrophic Bacteria.</title>
        <authorList>
            <person name="Sahin N."/>
            <person name="Tani A."/>
        </authorList>
    </citation>
    <scope>NUCLEOTIDE SEQUENCE</scope>
    <source>
        <strain evidence="5">Y10</strain>
    </source>
</reference>
<dbReference type="PROSITE" id="PS50005">
    <property type="entry name" value="TPR"/>
    <property type="match status" value="2"/>
</dbReference>
<dbReference type="Pfam" id="PF14559">
    <property type="entry name" value="TPR_19"/>
    <property type="match status" value="2"/>
</dbReference>
<proteinExistence type="predicted"/>
<evidence type="ECO:0000259" key="3">
    <source>
        <dbReference type="Pfam" id="PF09699"/>
    </source>
</evidence>
<sequence>MASTISCKKDNYVTIDKTNTAIAIPHFVGDQACVNCHSKEYDLWKGSHHDQAMKIADSNSVLGNFNNITFTYKGGKATFFKKDTSYFVNIKGPDNAYHDYEIKYTFGFTPLQQYIAELDNGKFQCLTIAWDSNQNKWFNLYPDLEIATNERIHWTGEAMRWNNACADCHSTDLKKNYTPETEAYHTTFKYINVNCEACHGPAGDHVNHYSKGETEAYVQKLLMTSSTTAKQLVDECARCHSRRSQITADFTHNEGFHNHYMPTLLSPPLYKGDGQIEDEVYVYGSFTQSKMYQNGVSCRDCHNPHSLQLKATGNQLCLNCHEPAYNTPQHHNHTLGTDAALCINCHMTGKYYMQNDFRRDHSFRIPRPDQSVAYGTPNACNNCHTDKSAEWAVNSLKAWGATKAMDAKSHYSDYLLAGYAGDKQAFQYIIDNHNYPDIIRATALQNYTNMNLTPQEVNGLKKYLKDSSIMVKTETLNAYFKIGDTTQTKAIAKLLTDSLRSARILSAKFISVYGAPELKTESFKKANKEFETFLNTNADFSSGQAQIAEYKYLKNDVEGAIKAYEKAVAYDDYNNNARLSLAYLYYQKGNIKKAGSLYQRVIELQPDNSYPYYMLGLLLNEAGKDDATLKYLGEACKREPFNLRAFYNYAVKLQEKSKFQQSIEVLDKALEQAPDNSDLLYVKLIALMQLKKYTPAQKVCQQLIVLNPYNNNFKQLLAKIEQEKKTLP</sequence>
<evidence type="ECO:0000256" key="1">
    <source>
        <dbReference type="ARBA" id="ARBA00022729"/>
    </source>
</evidence>
<evidence type="ECO:0000313" key="6">
    <source>
        <dbReference type="Proteomes" id="UP001143543"/>
    </source>
</evidence>
<keyword evidence="2" id="KW-0802">TPR repeat</keyword>
<keyword evidence="1" id="KW-0732">Signal</keyword>
<dbReference type="InterPro" id="IPR019734">
    <property type="entry name" value="TPR_rpt"/>
</dbReference>
<dbReference type="InterPro" id="IPR010177">
    <property type="entry name" value="Paired_CXXCH_1"/>
</dbReference>
<keyword evidence="6" id="KW-1185">Reference proteome</keyword>
<feature type="domain" description="Doubled CXXCH motif" evidence="3">
    <location>
        <begin position="295"/>
        <end position="323"/>
    </location>
</feature>
<accession>A0ABQ5MKF1</accession>
<comment type="caution">
    <text evidence="5">The sequence shown here is derived from an EMBL/GenBank/DDBJ whole genome shotgun (WGS) entry which is preliminary data.</text>
</comment>
<dbReference type="SMART" id="SM00028">
    <property type="entry name" value="TPR"/>
    <property type="match status" value="5"/>
</dbReference>
<dbReference type="SUPFAM" id="SSF48452">
    <property type="entry name" value="TPR-like"/>
    <property type="match status" value="1"/>
</dbReference>
<evidence type="ECO:0000256" key="2">
    <source>
        <dbReference type="PROSITE-ProRule" id="PRU00339"/>
    </source>
</evidence>
<dbReference type="EMBL" id="BRVO01000002">
    <property type="protein sequence ID" value="GLB49874.1"/>
    <property type="molecule type" value="Genomic_DNA"/>
</dbReference>
<dbReference type="Proteomes" id="UP001143543">
    <property type="component" value="Unassembled WGS sequence"/>
</dbReference>
<name>A0ABQ5MKF1_9FLAO</name>
<dbReference type="Pfam" id="PF13435">
    <property type="entry name" value="Cytochrome_C554"/>
    <property type="match status" value="2"/>
</dbReference>
<protein>
    <submittedName>
        <fullName evidence="5">Uncharacterized protein</fullName>
    </submittedName>
</protein>
<dbReference type="SUPFAM" id="SSF48695">
    <property type="entry name" value="Multiheme cytochromes"/>
    <property type="match status" value="1"/>
</dbReference>
<dbReference type="PROSITE" id="PS50293">
    <property type="entry name" value="TPR_REGION"/>
    <property type="match status" value="1"/>
</dbReference>
<dbReference type="InterPro" id="IPR051829">
    <property type="entry name" value="Multiheme_Cytochr_ET"/>
</dbReference>
<dbReference type="Gene3D" id="1.25.40.10">
    <property type="entry name" value="Tetratricopeptide repeat domain"/>
    <property type="match status" value="1"/>
</dbReference>
<feature type="domain" description="Cytochrome c-552/4" evidence="4">
    <location>
        <begin position="157"/>
        <end position="200"/>
    </location>
</feature>
<evidence type="ECO:0000259" key="4">
    <source>
        <dbReference type="Pfam" id="PF13435"/>
    </source>
</evidence>
<dbReference type="PANTHER" id="PTHR35038">
    <property type="entry name" value="DISSIMILATORY SULFITE REDUCTASE SIRA"/>
    <property type="match status" value="1"/>
</dbReference>
<feature type="repeat" description="TPR" evidence="2">
    <location>
        <begin position="643"/>
        <end position="676"/>
    </location>
</feature>
<dbReference type="RefSeq" id="WP_281765494.1">
    <property type="nucleotide sequence ID" value="NZ_BRVO01000002.1"/>
</dbReference>
<gene>
    <name evidence="5" type="ORF">Y10_22420</name>
</gene>
<dbReference type="PANTHER" id="PTHR35038:SF8">
    <property type="entry name" value="C-TYPE POLYHEME CYTOCHROME OMCC"/>
    <property type="match status" value="1"/>
</dbReference>
<organism evidence="5 6">
    <name type="scientific">Neptunitalea lumnitzerae</name>
    <dbReference type="NCBI Taxonomy" id="2965509"/>
    <lineage>
        <taxon>Bacteria</taxon>
        <taxon>Pseudomonadati</taxon>
        <taxon>Bacteroidota</taxon>
        <taxon>Flavobacteriia</taxon>
        <taxon>Flavobacteriales</taxon>
        <taxon>Flavobacteriaceae</taxon>
        <taxon>Neptunitalea</taxon>
    </lineage>
</organism>
<dbReference type="InterPro" id="IPR011990">
    <property type="entry name" value="TPR-like_helical_dom_sf"/>
</dbReference>
<feature type="domain" description="Cytochrome c-552/4" evidence="4">
    <location>
        <begin position="32"/>
        <end position="59"/>
    </location>
</feature>
<dbReference type="InterPro" id="IPR023155">
    <property type="entry name" value="Cyt_c-552/4"/>
</dbReference>
<evidence type="ECO:0000313" key="5">
    <source>
        <dbReference type="EMBL" id="GLB49874.1"/>
    </source>
</evidence>
<dbReference type="Gene3D" id="1.10.1130.10">
    <property type="entry name" value="Flavocytochrome C3, Chain A"/>
    <property type="match status" value="3"/>
</dbReference>